<proteinExistence type="predicted"/>
<dbReference type="AlphaFoldDB" id="A0A255Y2F0"/>
<dbReference type="SMART" id="SM00382">
    <property type="entry name" value="AAA"/>
    <property type="match status" value="1"/>
</dbReference>
<protein>
    <recommendedName>
        <fullName evidence="3">ABC transporter domain-containing protein</fullName>
    </recommendedName>
</protein>
<dbReference type="InterPro" id="IPR003439">
    <property type="entry name" value="ABC_transporter-like_ATP-bd"/>
</dbReference>
<dbReference type="GO" id="GO:0016887">
    <property type="term" value="F:ATP hydrolysis activity"/>
    <property type="evidence" value="ECO:0007669"/>
    <property type="project" value="InterPro"/>
</dbReference>
<dbReference type="Proteomes" id="UP000216361">
    <property type="component" value="Unassembled WGS sequence"/>
</dbReference>
<evidence type="ECO:0000313" key="4">
    <source>
        <dbReference type="EMBL" id="OYQ22834.1"/>
    </source>
</evidence>
<feature type="domain" description="ABC transporter" evidence="3">
    <location>
        <begin position="5"/>
        <end position="240"/>
    </location>
</feature>
<name>A0A255Y2F0_9PROT</name>
<evidence type="ECO:0000313" key="5">
    <source>
        <dbReference type="Proteomes" id="UP000216361"/>
    </source>
</evidence>
<dbReference type="OrthoDB" id="9810077at2"/>
<dbReference type="RefSeq" id="WP_094406468.1">
    <property type="nucleotide sequence ID" value="NZ_BMJZ01000013.1"/>
</dbReference>
<dbReference type="InterPro" id="IPR017871">
    <property type="entry name" value="ABC_transporter-like_CS"/>
</dbReference>
<dbReference type="PROSITE" id="PS00211">
    <property type="entry name" value="ABC_TRANSPORTER_1"/>
    <property type="match status" value="1"/>
</dbReference>
<evidence type="ECO:0000256" key="2">
    <source>
        <dbReference type="ARBA" id="ARBA00022840"/>
    </source>
</evidence>
<evidence type="ECO:0000259" key="3">
    <source>
        <dbReference type="PROSITE" id="PS50893"/>
    </source>
</evidence>
<dbReference type="Gene3D" id="3.40.50.300">
    <property type="entry name" value="P-loop containing nucleotide triphosphate hydrolases"/>
    <property type="match status" value="1"/>
</dbReference>
<evidence type="ECO:0000256" key="1">
    <source>
        <dbReference type="ARBA" id="ARBA00022741"/>
    </source>
</evidence>
<dbReference type="SUPFAM" id="SSF52540">
    <property type="entry name" value="P-loop containing nucleoside triphosphate hydrolases"/>
    <property type="match status" value="1"/>
</dbReference>
<accession>A0A255Y2F0</accession>
<dbReference type="GO" id="GO:0005524">
    <property type="term" value="F:ATP binding"/>
    <property type="evidence" value="ECO:0007669"/>
    <property type="project" value="UniProtKB-KW"/>
</dbReference>
<dbReference type="InterPro" id="IPR027417">
    <property type="entry name" value="P-loop_NTPase"/>
</dbReference>
<gene>
    <name evidence="4" type="ORF">CHR90_00035</name>
</gene>
<keyword evidence="2" id="KW-0067">ATP-binding</keyword>
<keyword evidence="5" id="KW-1185">Reference proteome</keyword>
<organism evidence="4 5">
    <name type="scientific">Elstera cyanobacteriorum</name>
    <dbReference type="NCBI Taxonomy" id="2022747"/>
    <lineage>
        <taxon>Bacteria</taxon>
        <taxon>Pseudomonadati</taxon>
        <taxon>Pseudomonadota</taxon>
        <taxon>Alphaproteobacteria</taxon>
        <taxon>Rhodospirillales</taxon>
        <taxon>Rhodospirillaceae</taxon>
        <taxon>Elstera</taxon>
    </lineage>
</organism>
<dbReference type="Pfam" id="PF00005">
    <property type="entry name" value="ABC_tran"/>
    <property type="match status" value="1"/>
</dbReference>
<dbReference type="CDD" id="cd03214">
    <property type="entry name" value="ABC_Iron-Siderophores_B12_Hemin"/>
    <property type="match status" value="1"/>
</dbReference>
<dbReference type="InterPro" id="IPR003593">
    <property type="entry name" value="AAA+_ATPase"/>
</dbReference>
<dbReference type="PANTHER" id="PTHR42794">
    <property type="entry name" value="HEMIN IMPORT ATP-BINDING PROTEIN HMUV"/>
    <property type="match status" value="1"/>
</dbReference>
<dbReference type="PANTHER" id="PTHR42794:SF2">
    <property type="entry name" value="ABC TRANSPORTER ATP-BINDING PROTEIN"/>
    <property type="match status" value="1"/>
</dbReference>
<sequence length="258" mass="26755">MSQPLTVENLSVAYGARRILDAVSLAPCLPGSSIALIGPNAAGKSTLMRAIAGLLPTQSGSVRLGESDLARLSAEARAGLVRFVPQTYATSARLSVFEVLLVARMCGTGGRPARDDLAAVGQALARCSLEPLADRCVAELSGGQQQLVALAQALTRPAPVLLLDEPTSALDIRNQLEAFAIMRRVAAEDGSIVIAAVHDLNLAARHADRVLLLGNGRLIADGAPDDLLVSDDCARVYGVGLASGRTSRGSLALEAYLP</sequence>
<keyword evidence="1" id="KW-0547">Nucleotide-binding</keyword>
<comment type="caution">
    <text evidence="4">The sequence shown here is derived from an EMBL/GenBank/DDBJ whole genome shotgun (WGS) entry which is preliminary data.</text>
</comment>
<dbReference type="PROSITE" id="PS50893">
    <property type="entry name" value="ABC_TRANSPORTER_2"/>
    <property type="match status" value="1"/>
</dbReference>
<reference evidence="4 5" key="1">
    <citation type="submission" date="2017-07" db="EMBL/GenBank/DDBJ databases">
        <title>Elstera cyanobacteriorum sp. nov., a novel bacterium isolated from cyanobacterial aggregates in a eutrophic lake.</title>
        <authorList>
            <person name="Cai H."/>
        </authorList>
    </citation>
    <scope>NUCLEOTIDE SEQUENCE [LARGE SCALE GENOMIC DNA]</scope>
    <source>
        <strain evidence="4 5">TH019</strain>
    </source>
</reference>
<dbReference type="EMBL" id="NOXS01000003">
    <property type="protein sequence ID" value="OYQ22834.1"/>
    <property type="molecule type" value="Genomic_DNA"/>
</dbReference>